<dbReference type="Gene3D" id="1.25.40.20">
    <property type="entry name" value="Ankyrin repeat-containing domain"/>
    <property type="match status" value="1"/>
</dbReference>
<feature type="region of interest" description="Disordered" evidence="3">
    <location>
        <begin position="303"/>
        <end position="351"/>
    </location>
</feature>
<feature type="compositionally biased region" description="Polar residues" evidence="3">
    <location>
        <begin position="320"/>
        <end position="332"/>
    </location>
</feature>
<dbReference type="SUPFAM" id="SSF48403">
    <property type="entry name" value="Ankyrin repeat"/>
    <property type="match status" value="1"/>
</dbReference>
<evidence type="ECO:0000256" key="3">
    <source>
        <dbReference type="SAM" id="MobiDB-lite"/>
    </source>
</evidence>
<reference evidence="4 5" key="1">
    <citation type="journal article" date="2014" name="PLoS ONE">
        <title>De novo Genome Assembly of the Fungal Plant Pathogen Pyrenophora semeniperda.</title>
        <authorList>
            <person name="Soliai M.M."/>
            <person name="Meyer S.E."/>
            <person name="Udall J.A."/>
            <person name="Elzinga D.E."/>
            <person name="Hermansen R.A."/>
            <person name="Bodily P.M."/>
            <person name="Hart A.A."/>
            <person name="Coleman C.E."/>
        </authorList>
    </citation>
    <scope>NUCLEOTIDE SEQUENCE [LARGE SCALE GENOMIC DNA]</scope>
    <source>
        <strain evidence="4 5">CCB06</strain>
        <tissue evidence="4">Mycelium</tissue>
    </source>
</reference>
<sequence length="662" mass="74186">MDSIWFATNRNINSLKDLFNQGLASLWDVSYSRGFSLDYAYRKKCSCTELVELQCIILNPSSIYIYRDWVEEQKFPLIHNIIIGRSRKLLSVKLNNNPDAISNIRVLINRSSPLNTIDISGRTTVLYVVDSHNDNALRILLEASANPNPKVLEGLFRSSPLIAASFGGLVGIIKLLLKFGAKVNACNLEGRTALHTVASINGRLLLMTAIFYNNYAVLELFIDWCDTSSFKGLQLLPIIAKSVDAKTMAILAASNLLKQTLDEDGFAAGRETLWSRIDYDEVLDRETKDKNIKKIAKKAERLLPQNQSATKTPRPAQRPTLPSLQSYHTKISSEPPYHEPTHRYPHESIPTLRLPGDKRSLDRVLRAVPIQDLIITTCRTATSAIVTKEDIYNRSIVSIHTTMTTKRQRTPKTLIKKMDSTSNQPTRAKQGPGITSINKPSLEPTPHKDFVHSNPPEPPTYRKFTVFTASSIEIGAAELDALEQADIIYFFFDTETKSPISLLELGLWIASDKVVVCCGEVYWKSRNVYLICDWYGVKCVKTFAELVPKVEKMLKAKGMKLDNNSDLIGENIHVPKEKPKKKTQLKAEKAQLKAEKADLSASIYTSQSSATKNYFSIKFTSTFEKPAKPHSGITLRSAQQALFTLSSLWTLCASINAARKTQ</sequence>
<feature type="compositionally biased region" description="Polar residues" evidence="3">
    <location>
        <begin position="420"/>
        <end position="439"/>
    </location>
</feature>
<accession>A0A3M7LVS4</accession>
<protein>
    <submittedName>
        <fullName evidence="4">Ankyrin repeat containing</fullName>
    </submittedName>
</protein>
<evidence type="ECO:0000313" key="5">
    <source>
        <dbReference type="Proteomes" id="UP000265663"/>
    </source>
</evidence>
<keyword evidence="1" id="KW-0677">Repeat</keyword>
<evidence type="ECO:0000256" key="1">
    <source>
        <dbReference type="ARBA" id="ARBA00022737"/>
    </source>
</evidence>
<dbReference type="InterPro" id="IPR039470">
    <property type="entry name" value="Nuc_deoxyri_tr2"/>
</dbReference>
<dbReference type="PANTHER" id="PTHR24198:SF165">
    <property type="entry name" value="ANKYRIN REPEAT-CONTAINING PROTEIN-RELATED"/>
    <property type="match status" value="1"/>
</dbReference>
<name>A0A3M7LVS4_9PLEO</name>
<feature type="compositionally biased region" description="Basic and acidic residues" evidence="3">
    <location>
        <begin position="336"/>
        <end position="346"/>
    </location>
</feature>
<dbReference type="OrthoDB" id="426293at2759"/>
<dbReference type="Pfam" id="PF15891">
    <property type="entry name" value="Nuc_deoxyri_tr2"/>
    <property type="match status" value="1"/>
</dbReference>
<dbReference type="PANTHER" id="PTHR24198">
    <property type="entry name" value="ANKYRIN REPEAT AND PROTEIN KINASE DOMAIN-CONTAINING PROTEIN"/>
    <property type="match status" value="1"/>
</dbReference>
<dbReference type="AlphaFoldDB" id="A0A3M7LVS4"/>
<evidence type="ECO:0000256" key="2">
    <source>
        <dbReference type="ARBA" id="ARBA00023043"/>
    </source>
</evidence>
<keyword evidence="2" id="KW-0040">ANK repeat</keyword>
<dbReference type="InterPro" id="IPR036770">
    <property type="entry name" value="Ankyrin_rpt-contain_sf"/>
</dbReference>
<dbReference type="SMART" id="SM00248">
    <property type="entry name" value="ANK"/>
    <property type="match status" value="3"/>
</dbReference>
<keyword evidence="5" id="KW-1185">Reference proteome</keyword>
<organism evidence="4 5">
    <name type="scientific">Pyrenophora seminiperda CCB06</name>
    <dbReference type="NCBI Taxonomy" id="1302712"/>
    <lineage>
        <taxon>Eukaryota</taxon>
        <taxon>Fungi</taxon>
        <taxon>Dikarya</taxon>
        <taxon>Ascomycota</taxon>
        <taxon>Pezizomycotina</taxon>
        <taxon>Dothideomycetes</taxon>
        <taxon>Pleosporomycetidae</taxon>
        <taxon>Pleosporales</taxon>
        <taxon>Pleosporineae</taxon>
        <taxon>Pleosporaceae</taxon>
        <taxon>Pyrenophora</taxon>
    </lineage>
</organism>
<dbReference type="EMBL" id="KE747806">
    <property type="protein sequence ID" value="RMZ66333.1"/>
    <property type="molecule type" value="Genomic_DNA"/>
</dbReference>
<dbReference type="InterPro" id="IPR002110">
    <property type="entry name" value="Ankyrin_rpt"/>
</dbReference>
<gene>
    <name evidence="4" type="ORF">GMOD_00005468</name>
</gene>
<dbReference type="Pfam" id="PF00023">
    <property type="entry name" value="Ank"/>
    <property type="match status" value="1"/>
</dbReference>
<dbReference type="Gene3D" id="3.40.50.450">
    <property type="match status" value="1"/>
</dbReference>
<evidence type="ECO:0000313" key="4">
    <source>
        <dbReference type="EMBL" id="RMZ66333.1"/>
    </source>
</evidence>
<dbReference type="Proteomes" id="UP000265663">
    <property type="component" value="Unassembled WGS sequence"/>
</dbReference>
<feature type="region of interest" description="Disordered" evidence="3">
    <location>
        <begin position="403"/>
        <end position="457"/>
    </location>
</feature>
<proteinExistence type="predicted"/>